<evidence type="ECO:0000313" key="3">
    <source>
        <dbReference type="EMBL" id="GIE46080.1"/>
    </source>
</evidence>
<sequence>MRAAYRFGMRVAFDFEQYALRVHEGPCFVCAFVDGHEDYRHHTVYEDDDTIAFLSRHPVQLGYCLVAPKRHVESWIHDMAEPEFLRFQSVVHRVALAVAATVPTERMYSLSLGSQQGNAHLHWHLAALPPGVPYHQQQFHAVMAENGVLPVDDASQRALAQRIRRHL</sequence>
<name>A0ABQ4AZ51_9ACTN</name>
<dbReference type="Gene3D" id="3.30.428.10">
    <property type="entry name" value="HIT-like"/>
    <property type="match status" value="1"/>
</dbReference>
<dbReference type="SUPFAM" id="SSF54197">
    <property type="entry name" value="HIT-like"/>
    <property type="match status" value="1"/>
</dbReference>
<dbReference type="PANTHER" id="PTHR46648:SF1">
    <property type="entry name" value="ADENOSINE 5'-MONOPHOSPHORAMIDASE HNT1"/>
    <property type="match status" value="1"/>
</dbReference>
<comment type="caution">
    <text evidence="1">Lacks conserved residue(s) required for the propagation of feature annotation.</text>
</comment>
<dbReference type="Proteomes" id="UP000631312">
    <property type="component" value="Unassembled WGS sequence"/>
</dbReference>
<proteinExistence type="predicted"/>
<evidence type="ECO:0000256" key="1">
    <source>
        <dbReference type="PROSITE-ProRule" id="PRU00464"/>
    </source>
</evidence>
<dbReference type="PANTHER" id="PTHR46648">
    <property type="entry name" value="HIT FAMILY PROTEIN 1"/>
    <property type="match status" value="1"/>
</dbReference>
<protein>
    <recommendedName>
        <fullName evidence="2">HIT domain-containing protein</fullName>
    </recommendedName>
</protein>
<dbReference type="InterPro" id="IPR001310">
    <property type="entry name" value="Histidine_triad_HIT"/>
</dbReference>
<dbReference type="InterPro" id="IPR011146">
    <property type="entry name" value="HIT-like"/>
</dbReference>
<evidence type="ECO:0000259" key="2">
    <source>
        <dbReference type="PROSITE" id="PS51084"/>
    </source>
</evidence>
<accession>A0ABQ4AZ51</accession>
<dbReference type="EMBL" id="BOMP01000186">
    <property type="protein sequence ID" value="GIE46080.1"/>
    <property type="molecule type" value="Genomic_DNA"/>
</dbReference>
<dbReference type="PROSITE" id="PS51084">
    <property type="entry name" value="HIT_2"/>
    <property type="match status" value="1"/>
</dbReference>
<organism evidence="3 4">
    <name type="scientific">Actinoplanes lobatus</name>
    <dbReference type="NCBI Taxonomy" id="113568"/>
    <lineage>
        <taxon>Bacteria</taxon>
        <taxon>Bacillati</taxon>
        <taxon>Actinomycetota</taxon>
        <taxon>Actinomycetes</taxon>
        <taxon>Micromonosporales</taxon>
        <taxon>Micromonosporaceae</taxon>
        <taxon>Actinoplanes</taxon>
    </lineage>
</organism>
<comment type="caution">
    <text evidence="3">The sequence shown here is derived from an EMBL/GenBank/DDBJ whole genome shotgun (WGS) entry which is preliminary data.</text>
</comment>
<dbReference type="InterPro" id="IPR036265">
    <property type="entry name" value="HIT-like_sf"/>
</dbReference>
<gene>
    <name evidence="3" type="ORF">Alo02nite_89780</name>
</gene>
<dbReference type="Pfam" id="PF01230">
    <property type="entry name" value="HIT"/>
    <property type="match status" value="1"/>
</dbReference>
<keyword evidence="4" id="KW-1185">Reference proteome</keyword>
<feature type="domain" description="HIT" evidence="2">
    <location>
        <begin position="28"/>
        <end position="139"/>
    </location>
</feature>
<evidence type="ECO:0000313" key="4">
    <source>
        <dbReference type="Proteomes" id="UP000631312"/>
    </source>
</evidence>
<reference evidence="3 4" key="1">
    <citation type="submission" date="2021-01" db="EMBL/GenBank/DDBJ databases">
        <title>Whole genome shotgun sequence of Actinoplanes lobatus NBRC 12513.</title>
        <authorList>
            <person name="Komaki H."/>
            <person name="Tamura T."/>
        </authorList>
    </citation>
    <scope>NUCLEOTIDE SEQUENCE [LARGE SCALE GENOMIC DNA]</scope>
    <source>
        <strain evidence="3 4">NBRC 12513</strain>
    </source>
</reference>